<reference evidence="2 3" key="1">
    <citation type="submission" date="2016-01" db="EMBL/GenBank/DDBJ databases">
        <title>Genome sequencing of Roseivirga echinicomitans KMM 6058.</title>
        <authorList>
            <person name="Selvaratnam C."/>
            <person name="Thevarajoo S."/>
            <person name="Goh K.M."/>
            <person name="Ee R."/>
            <person name="Chan K.-G."/>
            <person name="Chong C.S."/>
        </authorList>
    </citation>
    <scope>NUCLEOTIDE SEQUENCE [LARGE SCALE GENOMIC DNA]</scope>
    <source>
        <strain evidence="2 3">KMM 6058</strain>
    </source>
</reference>
<sequence>MSKFFRLLFLICIPTLAFAQKPEVIEAGVIDGEVGTFYFSFPWENTSEDTVTISFWSGDEKLKLEKENIKVNPKQTVSVPFTIATDGYVGGFRIGVRVLASSEIILKEYAVEGRILAPVIDVFKAYRNVFWPFRSKYQVVNFKSGFIGDELNAEMILYNFGGASLDLSGANISAYYDVKFQPTEIPHNSFTKMSIVLKTDSLLNPGFVKEIVQVKDKNDSLVFSIPVQFTLEQKPSEVNADSPYLAISDLDHDFKVMSPNTKKSVTITLSNRGNQPLDLLKIESNCSCLQYNLNRAAIASGESVEMEVIFDATDRLGYERKTLAIFSNDPRKPTAVITFRSHVK</sequence>
<evidence type="ECO:0008006" key="4">
    <source>
        <dbReference type="Google" id="ProtNLM"/>
    </source>
</evidence>
<evidence type="ECO:0000256" key="1">
    <source>
        <dbReference type="SAM" id="SignalP"/>
    </source>
</evidence>
<dbReference type="PANTHER" id="PTHR37833">
    <property type="entry name" value="LIPOPROTEIN-RELATED"/>
    <property type="match status" value="1"/>
</dbReference>
<dbReference type="AlphaFoldDB" id="A0A150X2R1"/>
<evidence type="ECO:0000313" key="3">
    <source>
        <dbReference type="Proteomes" id="UP000075615"/>
    </source>
</evidence>
<evidence type="ECO:0000313" key="2">
    <source>
        <dbReference type="EMBL" id="KYG73008.1"/>
    </source>
</evidence>
<proteinExistence type="predicted"/>
<dbReference type="Proteomes" id="UP000075615">
    <property type="component" value="Unassembled WGS sequence"/>
</dbReference>
<keyword evidence="3" id="KW-1185">Reference proteome</keyword>
<feature type="signal peptide" evidence="1">
    <location>
        <begin position="1"/>
        <end position="19"/>
    </location>
</feature>
<dbReference type="InterPro" id="IPR013783">
    <property type="entry name" value="Ig-like_fold"/>
</dbReference>
<name>A0A150X2R1_9BACT</name>
<gene>
    <name evidence="2" type="ORF">AWN68_09950</name>
</gene>
<feature type="chain" id="PRO_5007574185" description="DUF1573 domain-containing protein" evidence="1">
    <location>
        <begin position="20"/>
        <end position="344"/>
    </location>
</feature>
<protein>
    <recommendedName>
        <fullName evidence="4">DUF1573 domain-containing protein</fullName>
    </recommendedName>
</protein>
<dbReference type="OrthoDB" id="1466304at2"/>
<comment type="caution">
    <text evidence="2">The sequence shown here is derived from an EMBL/GenBank/DDBJ whole genome shotgun (WGS) entry which is preliminary data.</text>
</comment>
<accession>A0A150X2R1</accession>
<dbReference type="Gene3D" id="2.60.40.10">
    <property type="entry name" value="Immunoglobulins"/>
    <property type="match status" value="1"/>
</dbReference>
<organism evidence="2 3">
    <name type="scientific">Roseivirga echinicomitans</name>
    <dbReference type="NCBI Taxonomy" id="296218"/>
    <lineage>
        <taxon>Bacteria</taxon>
        <taxon>Pseudomonadati</taxon>
        <taxon>Bacteroidota</taxon>
        <taxon>Cytophagia</taxon>
        <taxon>Cytophagales</taxon>
        <taxon>Roseivirgaceae</taxon>
        <taxon>Roseivirga</taxon>
    </lineage>
</organism>
<dbReference type="EMBL" id="LRDB01000050">
    <property type="protein sequence ID" value="KYG73008.1"/>
    <property type="molecule type" value="Genomic_DNA"/>
</dbReference>
<dbReference type="Pfam" id="PF07610">
    <property type="entry name" value="DUF1573"/>
    <property type="match status" value="1"/>
</dbReference>
<dbReference type="InterPro" id="IPR011467">
    <property type="entry name" value="DUF1573"/>
</dbReference>
<keyword evidence="1" id="KW-0732">Signal</keyword>
<dbReference type="STRING" id="296218.AWN68_09950"/>
<dbReference type="RefSeq" id="WP_068417927.1">
    <property type="nucleotide sequence ID" value="NZ_LRDB01000050.1"/>
</dbReference>
<dbReference type="PANTHER" id="PTHR37833:SF1">
    <property type="entry name" value="SIGNAL PEPTIDE PROTEIN"/>
    <property type="match status" value="1"/>
</dbReference>